<name>A0ABN9UPR0_9DINO</name>
<keyword evidence="3" id="KW-0418">Kinase</keyword>
<dbReference type="SMART" id="SM00811">
    <property type="entry name" value="Alpha_kinase"/>
    <property type="match status" value="1"/>
</dbReference>
<evidence type="ECO:0000256" key="3">
    <source>
        <dbReference type="ARBA" id="ARBA00022777"/>
    </source>
</evidence>
<evidence type="ECO:0000313" key="7">
    <source>
        <dbReference type="Proteomes" id="UP001189429"/>
    </source>
</evidence>
<dbReference type="InterPro" id="IPR052969">
    <property type="entry name" value="Thr-specific_kinase-like"/>
</dbReference>
<evidence type="ECO:0000313" key="6">
    <source>
        <dbReference type="EMBL" id="CAK0861937.1"/>
    </source>
</evidence>
<dbReference type="Pfam" id="PF02816">
    <property type="entry name" value="Alpha_kinase"/>
    <property type="match status" value="1"/>
</dbReference>
<evidence type="ECO:0000256" key="2">
    <source>
        <dbReference type="ARBA" id="ARBA00022679"/>
    </source>
</evidence>
<dbReference type="Gene3D" id="3.20.200.10">
    <property type="entry name" value="MHCK/EF2 kinase"/>
    <property type="match status" value="1"/>
</dbReference>
<feature type="domain" description="Alpha-type protein kinase" evidence="5">
    <location>
        <begin position="84"/>
        <end position="332"/>
    </location>
</feature>
<dbReference type="PANTHER" id="PTHR47763">
    <property type="entry name" value="ALPHA-PROTEIN KINASE VWKA"/>
    <property type="match status" value="1"/>
</dbReference>
<accession>A0ABN9UPR0</accession>
<dbReference type="Gene3D" id="3.30.200.20">
    <property type="entry name" value="Phosphorylase Kinase, domain 1"/>
    <property type="match status" value="1"/>
</dbReference>
<dbReference type="EMBL" id="CAUYUJ010016108">
    <property type="protein sequence ID" value="CAK0861937.1"/>
    <property type="molecule type" value="Genomic_DNA"/>
</dbReference>
<comment type="caution">
    <text evidence="6">The sequence shown here is derived from an EMBL/GenBank/DDBJ whole genome shotgun (WGS) entry which is preliminary data.</text>
</comment>
<feature type="region of interest" description="Disordered" evidence="4">
    <location>
        <begin position="303"/>
        <end position="323"/>
    </location>
</feature>
<gene>
    <name evidence="6" type="ORF">PCOR1329_LOCUS50472</name>
</gene>
<evidence type="ECO:0000259" key="5">
    <source>
        <dbReference type="PROSITE" id="PS51158"/>
    </source>
</evidence>
<dbReference type="Proteomes" id="UP001189429">
    <property type="component" value="Unassembled WGS sequence"/>
</dbReference>
<sequence>MVRLFNEEVGEEYIQTREMRDTRLVAEAVTASLHASVASTVSALSTSLRAARRVEVCDEVPCWQELGVRGVQLHRCLQVSSVADLHRSAPASLTRRFEVGAADIKVGVRPFSQGETRAAHHALMDGREAYVAKFIKEEAGAPDGEEGEWLLEEMLALSEASAVAAFLAREFSAQNPAGPRVEFLEAPVAVPAAGRPFNLERAVPAAEFRRFSNNLGWWEPDADEVLMRFAQFTHEATGGYMMVTDLQGVRTAEGGFLLTDPCVLCHDVMRFGGGNMGQRAMERCTASLAALLDAPQEPDIIVDEPAPEPRAHRPAQEQPSGACFPILPIVEGENSP</sequence>
<evidence type="ECO:0000256" key="4">
    <source>
        <dbReference type="SAM" id="MobiDB-lite"/>
    </source>
</evidence>
<keyword evidence="2" id="KW-0808">Transferase</keyword>
<dbReference type="SUPFAM" id="SSF56112">
    <property type="entry name" value="Protein kinase-like (PK-like)"/>
    <property type="match status" value="1"/>
</dbReference>
<dbReference type="InterPro" id="IPR011009">
    <property type="entry name" value="Kinase-like_dom_sf"/>
</dbReference>
<dbReference type="PANTHER" id="PTHR47763:SF4">
    <property type="entry name" value="ALPHA-PROTEIN KINASE VWKA"/>
    <property type="match status" value="1"/>
</dbReference>
<dbReference type="PROSITE" id="PS51158">
    <property type="entry name" value="ALPHA_KINASE"/>
    <property type="match status" value="1"/>
</dbReference>
<keyword evidence="7" id="KW-1185">Reference proteome</keyword>
<dbReference type="InterPro" id="IPR004166">
    <property type="entry name" value="a-kinase_dom"/>
</dbReference>
<reference evidence="6" key="1">
    <citation type="submission" date="2023-10" db="EMBL/GenBank/DDBJ databases">
        <authorList>
            <person name="Chen Y."/>
            <person name="Shah S."/>
            <person name="Dougan E. K."/>
            <person name="Thang M."/>
            <person name="Chan C."/>
        </authorList>
    </citation>
    <scope>NUCLEOTIDE SEQUENCE [LARGE SCALE GENOMIC DNA]</scope>
</reference>
<organism evidence="6 7">
    <name type="scientific">Prorocentrum cordatum</name>
    <dbReference type="NCBI Taxonomy" id="2364126"/>
    <lineage>
        <taxon>Eukaryota</taxon>
        <taxon>Sar</taxon>
        <taxon>Alveolata</taxon>
        <taxon>Dinophyceae</taxon>
        <taxon>Prorocentrales</taxon>
        <taxon>Prorocentraceae</taxon>
        <taxon>Prorocentrum</taxon>
    </lineage>
</organism>
<keyword evidence="1" id="KW-0723">Serine/threonine-protein kinase</keyword>
<evidence type="ECO:0000256" key="1">
    <source>
        <dbReference type="ARBA" id="ARBA00022527"/>
    </source>
</evidence>
<protein>
    <recommendedName>
        <fullName evidence="5">Alpha-type protein kinase domain-containing protein</fullName>
    </recommendedName>
</protein>
<proteinExistence type="predicted"/>